<organism evidence="1 2">
    <name type="scientific">Niastella koreensis</name>
    <dbReference type="NCBI Taxonomy" id="354356"/>
    <lineage>
        <taxon>Bacteria</taxon>
        <taxon>Pseudomonadati</taxon>
        <taxon>Bacteroidota</taxon>
        <taxon>Chitinophagia</taxon>
        <taxon>Chitinophagales</taxon>
        <taxon>Chitinophagaceae</taxon>
        <taxon>Niastella</taxon>
    </lineage>
</organism>
<dbReference type="EMBL" id="LWBO01000001">
    <property type="protein sequence ID" value="OQP55452.1"/>
    <property type="molecule type" value="Genomic_DNA"/>
</dbReference>
<accession>A0ABX3P5L6</accession>
<reference evidence="1 2" key="1">
    <citation type="submission" date="2016-04" db="EMBL/GenBank/DDBJ databases">
        <authorList>
            <person name="Chen L."/>
            <person name="Zhuang W."/>
            <person name="Wang G."/>
        </authorList>
    </citation>
    <scope>NUCLEOTIDE SEQUENCE [LARGE SCALE GENOMIC DNA]</scope>
    <source>
        <strain evidence="2">GR20</strain>
    </source>
</reference>
<dbReference type="Proteomes" id="UP000192277">
    <property type="component" value="Unassembled WGS sequence"/>
</dbReference>
<evidence type="ECO:0000313" key="1">
    <source>
        <dbReference type="EMBL" id="OQP55452.1"/>
    </source>
</evidence>
<evidence type="ECO:0008006" key="3">
    <source>
        <dbReference type="Google" id="ProtNLM"/>
    </source>
</evidence>
<comment type="caution">
    <text evidence="1">The sequence shown here is derived from an EMBL/GenBank/DDBJ whole genome shotgun (WGS) entry which is preliminary data.</text>
</comment>
<sequence>MNIWGMKISVPAFLLLFLLPGFVSRAQDANDLIKKVKDKLGLVNDYEAEGVMKTDVAFMKVPESKVTIYYKKPDKFKIKKQDGISIVPKGGGNINLAALFEGNNYTAVPAGKGTVNNEPVTIVKLLPLDEKSDVVVSTLYIDEKEALVKKAIITTRENGTYEMEMQYGKYAGKGLPDTISFLFTTRDYKLPKGLAFDYDTGGQQPKTTTATGTQKGKIQISYTSYTINKGLANDLFK</sequence>
<protein>
    <recommendedName>
        <fullName evidence="3">Outer membrane lipoprotein-sorting protein</fullName>
    </recommendedName>
</protein>
<evidence type="ECO:0000313" key="2">
    <source>
        <dbReference type="Proteomes" id="UP000192277"/>
    </source>
</evidence>
<gene>
    <name evidence="1" type="ORF">A4D02_03850</name>
</gene>
<name>A0ABX3P5L6_9BACT</name>
<proteinExistence type="predicted"/>
<keyword evidence="2" id="KW-1185">Reference proteome</keyword>